<feature type="region of interest" description="Disordered" evidence="1">
    <location>
        <begin position="1"/>
        <end position="39"/>
    </location>
</feature>
<feature type="compositionally biased region" description="Low complexity" evidence="1">
    <location>
        <begin position="30"/>
        <end position="39"/>
    </location>
</feature>
<sequence length="289" mass="31937">MSKTPVDIDANDRIPTYEEAVAGSPKGSRQRTASSSASSIRQQRTRRIYELVVESLIPCFATHVSNLCNHLTIIVVPADVLRETRTLTAQNVVSPSLPSHQTTGVVITLPGPENHSSFWTQQAVVEELDLLLRRELANPSAPEETGFARPADEKSQSQPQPQPPSRSQSQLLPQFEVQSAPGAPLPPRPAKTSWFKRAFALPGPDHDPTGETGKWNLGWRSPGFSESSFGDSIDAMPSRRRQGSRRLLQTDEVAVQTRLHGVSFRTENEMGLWETTTIKCIWIEIEVGL</sequence>
<evidence type="ECO:0000313" key="3">
    <source>
        <dbReference type="Proteomes" id="UP000078343"/>
    </source>
</evidence>
<keyword evidence="3" id="KW-1185">Reference proteome</keyword>
<evidence type="ECO:0000313" key="2">
    <source>
        <dbReference type="EMBL" id="OAP63994.1"/>
    </source>
</evidence>
<dbReference type="AlphaFoldDB" id="A0A178ZW19"/>
<dbReference type="GeneID" id="30007391"/>
<gene>
    <name evidence="2" type="ORF">AYL99_03221</name>
</gene>
<comment type="caution">
    <text evidence="2">The sequence shown here is derived from an EMBL/GenBank/DDBJ whole genome shotgun (WGS) entry which is preliminary data.</text>
</comment>
<dbReference type="OrthoDB" id="3914029at2759"/>
<dbReference type="Proteomes" id="UP000078343">
    <property type="component" value="Unassembled WGS sequence"/>
</dbReference>
<accession>A0A178ZW19</accession>
<evidence type="ECO:0000256" key="1">
    <source>
        <dbReference type="SAM" id="MobiDB-lite"/>
    </source>
</evidence>
<dbReference type="EMBL" id="LVYI01000002">
    <property type="protein sequence ID" value="OAP63994.1"/>
    <property type="molecule type" value="Genomic_DNA"/>
</dbReference>
<feature type="region of interest" description="Disordered" evidence="1">
    <location>
        <begin position="140"/>
        <end position="170"/>
    </location>
</feature>
<proteinExistence type="predicted"/>
<reference evidence="2 3" key="1">
    <citation type="submission" date="2016-04" db="EMBL/GenBank/DDBJ databases">
        <title>Draft genome of Fonsecaea erecta CBS 125763.</title>
        <authorList>
            <person name="Weiss V.A."/>
            <person name="Vicente V.A."/>
            <person name="Raittz R.T."/>
            <person name="Moreno L.F."/>
            <person name="De Souza E.M."/>
            <person name="Pedrosa F.O."/>
            <person name="Steffens M.B."/>
            <person name="Faoro H."/>
            <person name="Tadra-Sfeir M.Z."/>
            <person name="Najafzadeh M.J."/>
            <person name="Felipe M.S."/>
            <person name="Teixeira M."/>
            <person name="Sun J."/>
            <person name="Xi L."/>
            <person name="Gomes R."/>
            <person name="De Azevedo C.M."/>
            <person name="Salgado C.G."/>
            <person name="Da Silva M.B."/>
            <person name="Nascimento M.F."/>
            <person name="Queiroz-Telles F."/>
            <person name="Attili D.S."/>
            <person name="Gorbushina A."/>
        </authorList>
    </citation>
    <scope>NUCLEOTIDE SEQUENCE [LARGE SCALE GENOMIC DNA]</scope>
    <source>
        <strain evidence="2 3">CBS 125763</strain>
    </source>
</reference>
<protein>
    <submittedName>
        <fullName evidence="2">Uncharacterized protein</fullName>
    </submittedName>
</protein>
<name>A0A178ZW19_9EURO</name>
<dbReference type="RefSeq" id="XP_018697361.1">
    <property type="nucleotide sequence ID" value="XM_018834737.1"/>
</dbReference>
<organism evidence="2 3">
    <name type="scientific">Fonsecaea erecta</name>
    <dbReference type="NCBI Taxonomy" id="1367422"/>
    <lineage>
        <taxon>Eukaryota</taxon>
        <taxon>Fungi</taxon>
        <taxon>Dikarya</taxon>
        <taxon>Ascomycota</taxon>
        <taxon>Pezizomycotina</taxon>
        <taxon>Eurotiomycetes</taxon>
        <taxon>Chaetothyriomycetidae</taxon>
        <taxon>Chaetothyriales</taxon>
        <taxon>Herpotrichiellaceae</taxon>
        <taxon>Fonsecaea</taxon>
    </lineage>
</organism>